<accession>A0AAV5VXG3</accession>
<gene>
    <name evidence="7" type="ORF">PFISCL1PPCAC_15808</name>
</gene>
<keyword evidence="8" id="KW-1185">Reference proteome</keyword>
<feature type="transmembrane region" description="Helical" evidence="6">
    <location>
        <begin position="244"/>
        <end position="263"/>
    </location>
</feature>
<sequence length="268" mass="29879">DGVITIHSIYAIIGTILNGTLLYCMFRYTPSSFRMFGVLMKWSLLYISYGPCGLIGSTVCYVCYTIALFVYVVTFYITLVSFLARLHIIKHGSISALRTVLLLIVIATPAPVTFAVSFLVSKSDDAKMRAIMQEKFPGTEYNVTTHMVTGNENIITIAMLNVMIIVTILITPLYIVILIIRSAILRRIHAGRLKMSARTKHMHTQFVRMLTVQAALPLVLILAVFTFCLGQFELVKHPAIESASILIGETPSLISPIVVFCHIPSYQR</sequence>
<evidence type="ECO:0000256" key="2">
    <source>
        <dbReference type="ARBA" id="ARBA00009166"/>
    </source>
</evidence>
<evidence type="ECO:0000256" key="4">
    <source>
        <dbReference type="ARBA" id="ARBA00022989"/>
    </source>
</evidence>
<dbReference type="AlphaFoldDB" id="A0AAV5VXG3"/>
<feature type="transmembrane region" description="Helical" evidence="6">
    <location>
        <begin position="38"/>
        <end position="59"/>
    </location>
</feature>
<dbReference type="EMBL" id="BTSY01000004">
    <property type="protein sequence ID" value="GMT24511.1"/>
    <property type="molecule type" value="Genomic_DNA"/>
</dbReference>
<feature type="transmembrane region" description="Helical" evidence="6">
    <location>
        <begin position="6"/>
        <end position="26"/>
    </location>
</feature>
<evidence type="ECO:0000256" key="6">
    <source>
        <dbReference type="SAM" id="Phobius"/>
    </source>
</evidence>
<name>A0AAV5VXG3_9BILA</name>
<evidence type="ECO:0000313" key="7">
    <source>
        <dbReference type="EMBL" id="GMT24511.1"/>
    </source>
</evidence>
<feature type="transmembrane region" description="Helical" evidence="6">
    <location>
        <begin position="154"/>
        <end position="185"/>
    </location>
</feature>
<evidence type="ECO:0000313" key="8">
    <source>
        <dbReference type="Proteomes" id="UP001432322"/>
    </source>
</evidence>
<dbReference type="InterPro" id="IPR019421">
    <property type="entry name" value="7TM_GPCR_serpentine_rcpt_Srd"/>
</dbReference>
<comment type="similarity">
    <text evidence="2">Belongs to the nematode receptor-like protein srd family.</text>
</comment>
<dbReference type="GO" id="GO:0016020">
    <property type="term" value="C:membrane"/>
    <property type="evidence" value="ECO:0007669"/>
    <property type="project" value="UniProtKB-SubCell"/>
</dbReference>
<comment type="subcellular location">
    <subcellularLocation>
        <location evidence="1">Membrane</location>
        <topology evidence="1">Multi-pass membrane protein</topology>
    </subcellularLocation>
</comment>
<feature type="transmembrane region" description="Helical" evidence="6">
    <location>
        <begin position="65"/>
        <end position="88"/>
    </location>
</feature>
<dbReference type="SUPFAM" id="SSF81321">
    <property type="entry name" value="Family A G protein-coupled receptor-like"/>
    <property type="match status" value="1"/>
</dbReference>
<evidence type="ECO:0000256" key="3">
    <source>
        <dbReference type="ARBA" id="ARBA00022692"/>
    </source>
</evidence>
<evidence type="ECO:0000256" key="1">
    <source>
        <dbReference type="ARBA" id="ARBA00004141"/>
    </source>
</evidence>
<evidence type="ECO:0008006" key="9">
    <source>
        <dbReference type="Google" id="ProtNLM"/>
    </source>
</evidence>
<feature type="non-terminal residue" evidence="7">
    <location>
        <position position="268"/>
    </location>
</feature>
<comment type="caution">
    <text evidence="7">The sequence shown here is derived from an EMBL/GenBank/DDBJ whole genome shotgun (WGS) entry which is preliminary data.</text>
</comment>
<feature type="transmembrane region" description="Helical" evidence="6">
    <location>
        <begin position="206"/>
        <end position="232"/>
    </location>
</feature>
<dbReference type="InterPro" id="IPR050920">
    <property type="entry name" value="Nematode_rcpt-like_delta"/>
</dbReference>
<proteinExistence type="inferred from homology"/>
<organism evidence="7 8">
    <name type="scientific">Pristionchus fissidentatus</name>
    <dbReference type="NCBI Taxonomy" id="1538716"/>
    <lineage>
        <taxon>Eukaryota</taxon>
        <taxon>Metazoa</taxon>
        <taxon>Ecdysozoa</taxon>
        <taxon>Nematoda</taxon>
        <taxon>Chromadorea</taxon>
        <taxon>Rhabditida</taxon>
        <taxon>Rhabditina</taxon>
        <taxon>Diplogasteromorpha</taxon>
        <taxon>Diplogasteroidea</taxon>
        <taxon>Neodiplogasteridae</taxon>
        <taxon>Pristionchus</taxon>
    </lineage>
</organism>
<reference evidence="7" key="1">
    <citation type="submission" date="2023-10" db="EMBL/GenBank/DDBJ databases">
        <title>Genome assembly of Pristionchus species.</title>
        <authorList>
            <person name="Yoshida K."/>
            <person name="Sommer R.J."/>
        </authorList>
    </citation>
    <scope>NUCLEOTIDE SEQUENCE</scope>
    <source>
        <strain evidence="7">RS5133</strain>
    </source>
</reference>
<feature type="transmembrane region" description="Helical" evidence="6">
    <location>
        <begin position="100"/>
        <end position="120"/>
    </location>
</feature>
<protein>
    <recommendedName>
        <fullName evidence="9">G protein-coupled receptor</fullName>
    </recommendedName>
</protein>
<evidence type="ECO:0000256" key="5">
    <source>
        <dbReference type="ARBA" id="ARBA00023136"/>
    </source>
</evidence>
<dbReference type="Pfam" id="PF10317">
    <property type="entry name" value="7TM_GPCR_Srd"/>
    <property type="match status" value="1"/>
</dbReference>
<dbReference type="Proteomes" id="UP001432322">
    <property type="component" value="Unassembled WGS sequence"/>
</dbReference>
<keyword evidence="3 6" id="KW-0812">Transmembrane</keyword>
<keyword evidence="4 6" id="KW-1133">Transmembrane helix</keyword>
<dbReference type="PANTHER" id="PTHR22945">
    <property type="entry name" value="SERPENTINE RECEPTOR, CLASS D DELTA"/>
    <property type="match status" value="1"/>
</dbReference>
<keyword evidence="5 6" id="KW-0472">Membrane</keyword>
<feature type="non-terminal residue" evidence="7">
    <location>
        <position position="1"/>
    </location>
</feature>
<dbReference type="PANTHER" id="PTHR22945:SF40">
    <property type="entry name" value="SERPENTINE RECEPTOR, CLASS D (DELTA)-RELATED"/>
    <property type="match status" value="1"/>
</dbReference>